<dbReference type="EMBL" id="CAJOBJ010343744">
    <property type="protein sequence ID" value="CAF5198366.1"/>
    <property type="molecule type" value="Genomic_DNA"/>
</dbReference>
<dbReference type="AlphaFoldDB" id="A0A8S3II99"/>
<evidence type="ECO:0000313" key="1">
    <source>
        <dbReference type="EMBL" id="CAF5198366.1"/>
    </source>
</evidence>
<reference evidence="1" key="1">
    <citation type="submission" date="2021-02" db="EMBL/GenBank/DDBJ databases">
        <authorList>
            <person name="Nowell W R."/>
        </authorList>
    </citation>
    <scope>NUCLEOTIDE SEQUENCE</scope>
</reference>
<gene>
    <name evidence="1" type="ORF">GIL414_LOCUS75735</name>
</gene>
<comment type="caution">
    <text evidence="1">The sequence shown here is derived from an EMBL/GenBank/DDBJ whole genome shotgun (WGS) entry which is preliminary data.</text>
</comment>
<proteinExistence type="predicted"/>
<evidence type="ECO:0000313" key="2">
    <source>
        <dbReference type="Proteomes" id="UP000681720"/>
    </source>
</evidence>
<accession>A0A8S3II99</accession>
<organism evidence="1 2">
    <name type="scientific">Rotaria magnacalcarata</name>
    <dbReference type="NCBI Taxonomy" id="392030"/>
    <lineage>
        <taxon>Eukaryota</taxon>
        <taxon>Metazoa</taxon>
        <taxon>Spiralia</taxon>
        <taxon>Gnathifera</taxon>
        <taxon>Rotifera</taxon>
        <taxon>Eurotatoria</taxon>
        <taxon>Bdelloidea</taxon>
        <taxon>Philodinida</taxon>
        <taxon>Philodinidae</taxon>
        <taxon>Rotaria</taxon>
    </lineage>
</organism>
<protein>
    <submittedName>
        <fullName evidence="1">Uncharacterized protein</fullName>
    </submittedName>
</protein>
<dbReference type="Proteomes" id="UP000681720">
    <property type="component" value="Unassembled WGS sequence"/>
</dbReference>
<feature type="non-terminal residue" evidence="1">
    <location>
        <position position="1"/>
    </location>
</feature>
<name>A0A8S3II99_9BILA</name>
<sequence>VYEKRAEKSNTLELVERVSRQNGGASIEIPNQQLKNLHFADLWLPKYHTHTTQRETNAIFGFSFLWVTPWCDRVRGDFVIL</sequence>